<organism evidence="2 3">
    <name type="scientific">Trema orientale</name>
    <name type="common">Charcoal tree</name>
    <name type="synonym">Celtis orientalis</name>
    <dbReference type="NCBI Taxonomy" id="63057"/>
    <lineage>
        <taxon>Eukaryota</taxon>
        <taxon>Viridiplantae</taxon>
        <taxon>Streptophyta</taxon>
        <taxon>Embryophyta</taxon>
        <taxon>Tracheophyta</taxon>
        <taxon>Spermatophyta</taxon>
        <taxon>Magnoliopsida</taxon>
        <taxon>eudicotyledons</taxon>
        <taxon>Gunneridae</taxon>
        <taxon>Pentapetalae</taxon>
        <taxon>rosids</taxon>
        <taxon>fabids</taxon>
        <taxon>Rosales</taxon>
        <taxon>Cannabaceae</taxon>
        <taxon>Trema</taxon>
    </lineage>
</organism>
<dbReference type="InParanoid" id="A0A2P5E5M7"/>
<sequence length="250" mass="29422">MATTESDENDNHHLLHHHQGCCKIWFEKMVSFCSTNSGSSDEENDDGHVTTDQTEDTIIRRPLIRNDRVHTTPFDQTETKETEPEPLDDRHTECFHQDRDQDRAVRLAARISRLMVDLVFLISDERGVIEGEEELRKRRSTSTSKPRRRRRRRSVNCYWNERFVDRLVCRFCEQILKLEGFFESRLFVSGLLTFDQNMTTGSILDQCAAELDSIEREIAREMIRSTDDDRDQILKEELVLKVEELWSGVE</sequence>
<evidence type="ECO:0000256" key="1">
    <source>
        <dbReference type="SAM" id="MobiDB-lite"/>
    </source>
</evidence>
<dbReference type="Proteomes" id="UP000237000">
    <property type="component" value="Unassembled WGS sequence"/>
</dbReference>
<gene>
    <name evidence="2" type="ORF">TorRG33x02_233290</name>
</gene>
<comment type="caution">
    <text evidence="2">The sequence shown here is derived from an EMBL/GenBank/DDBJ whole genome shotgun (WGS) entry which is preliminary data.</text>
</comment>
<evidence type="ECO:0000313" key="3">
    <source>
        <dbReference type="Proteomes" id="UP000237000"/>
    </source>
</evidence>
<feature type="region of interest" description="Disordered" evidence="1">
    <location>
        <begin position="36"/>
        <end position="90"/>
    </location>
</feature>
<feature type="compositionally biased region" description="Basic and acidic residues" evidence="1">
    <location>
        <begin position="77"/>
        <end position="90"/>
    </location>
</feature>
<dbReference type="OrthoDB" id="10331774at2759"/>
<evidence type="ECO:0000313" key="2">
    <source>
        <dbReference type="EMBL" id="PON80833.1"/>
    </source>
</evidence>
<proteinExistence type="predicted"/>
<keyword evidence="3" id="KW-1185">Reference proteome</keyword>
<protein>
    <submittedName>
        <fullName evidence="2">Uncharacterized protein</fullName>
    </submittedName>
</protein>
<reference evidence="3" key="1">
    <citation type="submission" date="2016-06" db="EMBL/GenBank/DDBJ databases">
        <title>Parallel loss of symbiosis genes in relatives of nitrogen-fixing non-legume Parasponia.</title>
        <authorList>
            <person name="Van Velzen R."/>
            <person name="Holmer R."/>
            <person name="Bu F."/>
            <person name="Rutten L."/>
            <person name="Van Zeijl A."/>
            <person name="Liu W."/>
            <person name="Santuari L."/>
            <person name="Cao Q."/>
            <person name="Sharma T."/>
            <person name="Shen D."/>
            <person name="Roswanjaya Y."/>
            <person name="Wardhani T."/>
            <person name="Kalhor M.S."/>
            <person name="Jansen J."/>
            <person name="Van den Hoogen J."/>
            <person name="Gungor B."/>
            <person name="Hartog M."/>
            <person name="Hontelez J."/>
            <person name="Verver J."/>
            <person name="Yang W.-C."/>
            <person name="Schijlen E."/>
            <person name="Repin R."/>
            <person name="Schilthuizen M."/>
            <person name="Schranz E."/>
            <person name="Heidstra R."/>
            <person name="Miyata K."/>
            <person name="Fedorova E."/>
            <person name="Kohlen W."/>
            <person name="Bisseling T."/>
            <person name="Smit S."/>
            <person name="Geurts R."/>
        </authorList>
    </citation>
    <scope>NUCLEOTIDE SEQUENCE [LARGE SCALE GENOMIC DNA]</scope>
    <source>
        <strain evidence="3">cv. RG33-2</strain>
    </source>
</reference>
<accession>A0A2P5E5M7</accession>
<dbReference type="AlphaFoldDB" id="A0A2P5E5M7"/>
<name>A0A2P5E5M7_TREOI</name>
<dbReference type="EMBL" id="JXTC01000230">
    <property type="protein sequence ID" value="PON80833.1"/>
    <property type="molecule type" value="Genomic_DNA"/>
</dbReference>